<accession>A6J755</accession>
<feature type="region of interest" description="Disordered" evidence="1">
    <location>
        <begin position="32"/>
        <end position="61"/>
    </location>
</feature>
<evidence type="ECO:0000256" key="1">
    <source>
        <dbReference type="SAM" id="MobiDB-lite"/>
    </source>
</evidence>
<dbReference type="Proteomes" id="UP000234681">
    <property type="component" value="Chromosome 17"/>
</dbReference>
<proteinExistence type="predicted"/>
<organism evidence="2 3">
    <name type="scientific">Rattus norvegicus</name>
    <name type="common">Rat</name>
    <dbReference type="NCBI Taxonomy" id="10116"/>
    <lineage>
        <taxon>Eukaryota</taxon>
        <taxon>Metazoa</taxon>
        <taxon>Chordata</taxon>
        <taxon>Craniata</taxon>
        <taxon>Vertebrata</taxon>
        <taxon>Euteleostomi</taxon>
        <taxon>Mammalia</taxon>
        <taxon>Eutheria</taxon>
        <taxon>Euarchontoglires</taxon>
        <taxon>Glires</taxon>
        <taxon>Rodentia</taxon>
        <taxon>Myomorpha</taxon>
        <taxon>Muroidea</taxon>
        <taxon>Muridae</taxon>
        <taxon>Murinae</taxon>
        <taxon>Rattus</taxon>
    </lineage>
</organism>
<protein>
    <submittedName>
        <fullName evidence="2">RCG44185</fullName>
    </submittedName>
</protein>
<gene>
    <name evidence="2" type="ORF">rCG_44185</name>
</gene>
<reference evidence="3" key="1">
    <citation type="submission" date="2005-09" db="EMBL/GenBank/DDBJ databases">
        <authorList>
            <person name="Mural R.J."/>
            <person name="Li P.W."/>
            <person name="Adams M.D."/>
            <person name="Amanatides P.G."/>
            <person name="Baden-Tillson H."/>
            <person name="Barnstead M."/>
            <person name="Chin S.H."/>
            <person name="Dew I."/>
            <person name="Evans C.A."/>
            <person name="Ferriera S."/>
            <person name="Flanigan M."/>
            <person name="Fosler C."/>
            <person name="Glodek A."/>
            <person name="Gu Z."/>
            <person name="Holt R.A."/>
            <person name="Jennings D."/>
            <person name="Kraft C.L."/>
            <person name="Lu F."/>
            <person name="Nguyen T."/>
            <person name="Nusskern D.R."/>
            <person name="Pfannkoch C.M."/>
            <person name="Sitter C."/>
            <person name="Sutton G.G."/>
            <person name="Venter J.C."/>
            <person name="Wang Z."/>
            <person name="Woodage T."/>
            <person name="Zheng X.H."/>
            <person name="Zhong F."/>
        </authorList>
    </citation>
    <scope>NUCLEOTIDE SEQUENCE [LARGE SCALE GENOMIC DNA]</scope>
    <source>
        <strain>BN</strain>
        <strain evidence="3">Sprague-Dawley</strain>
    </source>
</reference>
<sequence>MVKQRVDSLSLKLCTFYMSARARLLLELQGNAGTNGAETEGRSSRGCPTWESISPAERRQT</sequence>
<dbReference type="AlphaFoldDB" id="A6J755"/>
<evidence type="ECO:0000313" key="3">
    <source>
        <dbReference type="Proteomes" id="UP000234681"/>
    </source>
</evidence>
<evidence type="ECO:0000313" key="2">
    <source>
        <dbReference type="EMBL" id="EDL98205.1"/>
    </source>
</evidence>
<name>A6J755_RAT</name>
<dbReference type="EMBL" id="CH473977">
    <property type="protein sequence ID" value="EDL98205.1"/>
    <property type="molecule type" value="Genomic_DNA"/>
</dbReference>